<feature type="non-terminal residue" evidence="1">
    <location>
        <position position="199"/>
    </location>
</feature>
<comment type="caution">
    <text evidence="1">The sequence shown here is derived from an EMBL/GenBank/DDBJ whole genome shotgun (WGS) entry which is preliminary data.</text>
</comment>
<dbReference type="Proteomes" id="UP001162483">
    <property type="component" value="Unassembled WGS sequence"/>
</dbReference>
<dbReference type="PANTHER" id="PTHR45134">
    <property type="entry name" value="OS08G0543275 PROTEIN"/>
    <property type="match status" value="1"/>
</dbReference>
<accession>A0ABN9HD19</accession>
<evidence type="ECO:0000313" key="2">
    <source>
        <dbReference type="Proteomes" id="UP001162483"/>
    </source>
</evidence>
<organism evidence="1 2">
    <name type="scientific">Staurois parvus</name>
    <dbReference type="NCBI Taxonomy" id="386267"/>
    <lineage>
        <taxon>Eukaryota</taxon>
        <taxon>Metazoa</taxon>
        <taxon>Chordata</taxon>
        <taxon>Craniata</taxon>
        <taxon>Vertebrata</taxon>
        <taxon>Euteleostomi</taxon>
        <taxon>Amphibia</taxon>
        <taxon>Batrachia</taxon>
        <taxon>Anura</taxon>
        <taxon>Neobatrachia</taxon>
        <taxon>Ranoidea</taxon>
        <taxon>Ranidae</taxon>
        <taxon>Staurois</taxon>
    </lineage>
</organism>
<proteinExistence type="predicted"/>
<dbReference type="EMBL" id="CATNWA010020416">
    <property type="protein sequence ID" value="CAI9618240.1"/>
    <property type="molecule type" value="Genomic_DNA"/>
</dbReference>
<name>A0ABN9HD19_9NEOB</name>
<keyword evidence="2" id="KW-1185">Reference proteome</keyword>
<gene>
    <name evidence="1" type="ORF">SPARVUS_LOCUS15653674</name>
</gene>
<protein>
    <submittedName>
        <fullName evidence="1">Uncharacterized protein</fullName>
    </submittedName>
</protein>
<reference evidence="1" key="1">
    <citation type="submission" date="2023-05" db="EMBL/GenBank/DDBJ databases">
        <authorList>
            <person name="Stuckert A."/>
        </authorList>
    </citation>
    <scope>NUCLEOTIDE SEQUENCE</scope>
</reference>
<sequence>MYIHIHTQKHVHTCTDAQRHVHTHTHIQTHVYTHRHVQTCIHTGTYTQTHVQTYNIHRNMYTQTHVRTYTQTHTHTYMHTYTDTCTHTHMYIHTDTCTCIHRHTHMYTHTPIKSCSTSLFTHRARYCTLGGGREHSTHSFLCFHCAQLLSSLTAPSANDRSGLSSGPAQQDSPGGHTCPHHNFHWPLVSRRVEIFKACI</sequence>
<dbReference type="PANTHER" id="PTHR45134:SF5">
    <property type="entry name" value="OS08G0543275 PROTEIN"/>
    <property type="match status" value="1"/>
</dbReference>
<evidence type="ECO:0000313" key="1">
    <source>
        <dbReference type="EMBL" id="CAI9618240.1"/>
    </source>
</evidence>